<evidence type="ECO:0000313" key="5">
    <source>
        <dbReference type="Proteomes" id="UP000596145"/>
    </source>
</evidence>
<feature type="domain" description="Glucose-6-phosphate dehydrogenase assembly protein OpcA N-terminal" evidence="1">
    <location>
        <begin position="55"/>
        <end position="157"/>
    </location>
</feature>
<dbReference type="InterPro" id="IPR004555">
    <property type="entry name" value="G6PDH_assembly_OpcA"/>
</dbReference>
<dbReference type="GeneID" id="92760116"/>
<sequence length="324" mass="35386">MHHLRNTSTREISSTIEHIEASGMQPRANHVLTLIVVIHGKTNKDKLFHTISSSSKEHPSRVLILEPQEEAHALGVHPPSVIDAELHVGGDAGASEIIWLQLRGEVTEHLDSVVTPLLLPDTPIVAWWPASAPVNPAEDPIGRLATRRITDSFYDPAEDAIYRRRSNYTPGDSDLCWSRLTPWRGILASALDQPPFEQVKRAKLYGLAVSPTVDLAAGWLADVLGVPVFREVRGSADHPVDRNGLPAIPVAEVILERETGTVRLTVADAETIELTIGDGPVTKIAQGRRPDVDCLSEEMRHLVPDQAYAGALNGLSKVTYLEAD</sequence>
<dbReference type="RefSeq" id="WP_005389976.1">
    <property type="nucleotide sequence ID" value="NZ_CP066007.1"/>
</dbReference>
<dbReference type="InterPro" id="IPR046801">
    <property type="entry name" value="OpcA_G6PD_N"/>
</dbReference>
<dbReference type="AlphaFoldDB" id="A0A7T4EE43"/>
<gene>
    <name evidence="3" type="ORF">I6I10_09330</name>
    <name evidence="4" type="ORF">I6J21_06810</name>
</gene>
<dbReference type="Proteomes" id="UP000617681">
    <property type="component" value="Chromosome"/>
</dbReference>
<evidence type="ECO:0000259" key="1">
    <source>
        <dbReference type="Pfam" id="PF10128"/>
    </source>
</evidence>
<proteinExistence type="predicted"/>
<dbReference type="Proteomes" id="UP000596145">
    <property type="component" value="Chromosome"/>
</dbReference>
<evidence type="ECO:0000313" key="3">
    <source>
        <dbReference type="EMBL" id="QQB45697.1"/>
    </source>
</evidence>
<feature type="domain" description="Glucose-6-phosphate dehydrogenase assembly protein OpcA C-terminal" evidence="2">
    <location>
        <begin position="170"/>
        <end position="312"/>
    </location>
</feature>
<dbReference type="PANTHER" id="PTHR38658:SF1">
    <property type="entry name" value="OXPP CYCLE PROTEIN OPCA-RELATED"/>
    <property type="match status" value="1"/>
</dbReference>
<evidence type="ECO:0000259" key="2">
    <source>
        <dbReference type="Pfam" id="PF20171"/>
    </source>
</evidence>
<reference evidence="3 5" key="1">
    <citation type="submission" date="2020-12" db="EMBL/GenBank/DDBJ databases">
        <title>FDA dAtabase for Regulatory Grade micrObial Sequences (FDA-ARGOS): Supporting development and validation of Infectious Disease Dx tests.</title>
        <authorList>
            <person name="Sproer C."/>
            <person name="Gronow S."/>
            <person name="Severitt S."/>
            <person name="Schroder I."/>
            <person name="Tallon L."/>
            <person name="Sadzewicz L."/>
            <person name="Zhao X."/>
            <person name="Boylan J."/>
            <person name="Ott S."/>
            <person name="Bowen H."/>
            <person name="Vavikolanu K."/>
            <person name="Mehta A."/>
            <person name="Aluvathingal J."/>
            <person name="Nadendla S."/>
            <person name="Lowell S."/>
            <person name="Myers T."/>
            <person name="Yan Y."/>
            <person name="Sichtig H."/>
        </authorList>
    </citation>
    <scope>NUCLEOTIDE SEQUENCE [LARGE SCALE GENOMIC DNA]</scope>
    <source>
        <strain evidence="3 5">FDAARGOS_1053</strain>
        <strain evidence="4">FDAARGOS_1191</strain>
    </source>
</reference>
<dbReference type="InterPro" id="IPR046802">
    <property type="entry name" value="OpcA_G6PD_C"/>
</dbReference>
<accession>A0A7T4EE43</accession>
<dbReference type="PANTHER" id="PTHR38658">
    <property type="entry name" value="OXPP CYCLE PROTEIN OPCA-RELATED"/>
    <property type="match status" value="1"/>
</dbReference>
<organism evidence="3 5">
    <name type="scientific">Corynebacterium glucuronolyticum</name>
    <dbReference type="NCBI Taxonomy" id="39791"/>
    <lineage>
        <taxon>Bacteria</taxon>
        <taxon>Bacillati</taxon>
        <taxon>Actinomycetota</taxon>
        <taxon>Actinomycetes</taxon>
        <taxon>Mycobacteriales</taxon>
        <taxon>Corynebacteriaceae</taxon>
        <taxon>Corynebacterium</taxon>
    </lineage>
</organism>
<name>A0A7T4EE43_9CORY</name>
<dbReference type="OrthoDB" id="128564at2"/>
<dbReference type="Pfam" id="PF10128">
    <property type="entry name" value="OpcA_G6PD_assem"/>
    <property type="match status" value="1"/>
</dbReference>
<dbReference type="Pfam" id="PF20171">
    <property type="entry name" value="OpcA_G6PD_C"/>
    <property type="match status" value="1"/>
</dbReference>
<protein>
    <submittedName>
        <fullName evidence="3">Glucose-6-phosphate dehydrogenase assembly protein OpcA</fullName>
    </submittedName>
</protein>
<evidence type="ECO:0000313" key="4">
    <source>
        <dbReference type="EMBL" id="QRP69549.1"/>
    </source>
</evidence>
<dbReference type="EMBL" id="CP066007">
    <property type="protein sequence ID" value="QQB45697.1"/>
    <property type="molecule type" value="Genomic_DNA"/>
</dbReference>
<dbReference type="EMBL" id="CP069534">
    <property type="protein sequence ID" value="QRP69549.1"/>
    <property type="molecule type" value="Genomic_DNA"/>
</dbReference>